<reference evidence="1" key="2">
    <citation type="journal article" date="2015" name="Data Brief">
        <title>Shoot transcriptome of the giant reed, Arundo donax.</title>
        <authorList>
            <person name="Barrero R.A."/>
            <person name="Guerrero F.D."/>
            <person name="Moolhuijzen P."/>
            <person name="Goolsby J.A."/>
            <person name="Tidwell J."/>
            <person name="Bellgard S.E."/>
            <person name="Bellgard M.I."/>
        </authorList>
    </citation>
    <scope>NUCLEOTIDE SEQUENCE</scope>
    <source>
        <tissue evidence="1">Shoot tissue taken approximately 20 cm above the soil surface</tissue>
    </source>
</reference>
<evidence type="ECO:0000313" key="1">
    <source>
        <dbReference type="EMBL" id="JAD65700.1"/>
    </source>
</evidence>
<dbReference type="EMBL" id="GBRH01232195">
    <property type="protein sequence ID" value="JAD65700.1"/>
    <property type="molecule type" value="Transcribed_RNA"/>
</dbReference>
<sequence length="28" mass="3195">MPFHLLPPEKKNKKWVGSVIKLDGAVDF</sequence>
<protein>
    <submittedName>
        <fullName evidence="1">Uncharacterized protein</fullName>
    </submittedName>
</protein>
<accession>A0A0A9BX26</accession>
<proteinExistence type="predicted"/>
<dbReference type="AlphaFoldDB" id="A0A0A9BX26"/>
<organism evidence="1">
    <name type="scientific">Arundo donax</name>
    <name type="common">Giant reed</name>
    <name type="synonym">Donax arundinaceus</name>
    <dbReference type="NCBI Taxonomy" id="35708"/>
    <lineage>
        <taxon>Eukaryota</taxon>
        <taxon>Viridiplantae</taxon>
        <taxon>Streptophyta</taxon>
        <taxon>Embryophyta</taxon>
        <taxon>Tracheophyta</taxon>
        <taxon>Spermatophyta</taxon>
        <taxon>Magnoliopsida</taxon>
        <taxon>Liliopsida</taxon>
        <taxon>Poales</taxon>
        <taxon>Poaceae</taxon>
        <taxon>PACMAD clade</taxon>
        <taxon>Arundinoideae</taxon>
        <taxon>Arundineae</taxon>
        <taxon>Arundo</taxon>
    </lineage>
</organism>
<reference evidence="1" key="1">
    <citation type="submission" date="2014-09" db="EMBL/GenBank/DDBJ databases">
        <authorList>
            <person name="Magalhaes I.L.F."/>
            <person name="Oliveira U."/>
            <person name="Santos F.R."/>
            <person name="Vidigal T.H.D.A."/>
            <person name="Brescovit A.D."/>
            <person name="Santos A.J."/>
        </authorList>
    </citation>
    <scope>NUCLEOTIDE SEQUENCE</scope>
    <source>
        <tissue evidence="1">Shoot tissue taken approximately 20 cm above the soil surface</tissue>
    </source>
</reference>
<name>A0A0A9BX26_ARUDO</name>